<keyword evidence="1" id="KW-0853">WD repeat</keyword>
<reference evidence="3 4" key="1">
    <citation type="journal article" date="2017" name="Mol. Ecol.">
        <title>Comparative and population genomic landscape of Phellinus noxius: A hypervariable fungus causing root rot in trees.</title>
        <authorList>
            <person name="Chung C.L."/>
            <person name="Lee T.J."/>
            <person name="Akiba M."/>
            <person name="Lee H.H."/>
            <person name="Kuo T.H."/>
            <person name="Liu D."/>
            <person name="Ke H.M."/>
            <person name="Yokoi T."/>
            <person name="Roa M.B."/>
            <person name="Lu M.J."/>
            <person name="Chang Y.Y."/>
            <person name="Ann P.J."/>
            <person name="Tsai J.N."/>
            <person name="Chen C.Y."/>
            <person name="Tzean S.S."/>
            <person name="Ota Y."/>
            <person name="Hattori T."/>
            <person name="Sahashi N."/>
            <person name="Liou R.F."/>
            <person name="Kikuchi T."/>
            <person name="Tsai I.J."/>
        </authorList>
    </citation>
    <scope>NUCLEOTIDE SEQUENCE [LARGE SCALE GENOMIC DNA]</scope>
    <source>
        <strain evidence="3 4">FFPRI411160</strain>
    </source>
</reference>
<organism evidence="3 4">
    <name type="scientific">Pyrrhoderma noxium</name>
    <dbReference type="NCBI Taxonomy" id="2282107"/>
    <lineage>
        <taxon>Eukaryota</taxon>
        <taxon>Fungi</taxon>
        <taxon>Dikarya</taxon>
        <taxon>Basidiomycota</taxon>
        <taxon>Agaricomycotina</taxon>
        <taxon>Agaricomycetes</taxon>
        <taxon>Hymenochaetales</taxon>
        <taxon>Hymenochaetaceae</taxon>
        <taxon>Pyrrhoderma</taxon>
    </lineage>
</organism>
<gene>
    <name evidence="3" type="ORF">PNOK_0870800</name>
</gene>
<dbReference type="Gene3D" id="2.130.10.10">
    <property type="entry name" value="YVTN repeat-like/Quinoprotein amine dehydrogenase"/>
    <property type="match status" value="1"/>
</dbReference>
<dbReference type="InterPro" id="IPR015943">
    <property type="entry name" value="WD40/YVTN_repeat-like_dom_sf"/>
</dbReference>
<evidence type="ECO:0000256" key="2">
    <source>
        <dbReference type="SAM" id="MobiDB-lite"/>
    </source>
</evidence>
<dbReference type="SMART" id="SM00320">
    <property type="entry name" value="WD40"/>
    <property type="match status" value="1"/>
</dbReference>
<feature type="region of interest" description="Disordered" evidence="2">
    <location>
        <begin position="1"/>
        <end position="36"/>
    </location>
</feature>
<name>A0A286U8E6_9AGAM</name>
<dbReference type="AlphaFoldDB" id="A0A286U8E6"/>
<dbReference type="EMBL" id="NBII01000009">
    <property type="protein sequence ID" value="PAV15850.1"/>
    <property type="molecule type" value="Genomic_DNA"/>
</dbReference>
<proteinExistence type="predicted"/>
<evidence type="ECO:0000313" key="4">
    <source>
        <dbReference type="Proteomes" id="UP000217199"/>
    </source>
</evidence>
<protein>
    <submittedName>
        <fullName evidence="3">Uncharacterized protein</fullName>
    </submittedName>
</protein>
<dbReference type="InParanoid" id="A0A286U8E6"/>
<feature type="repeat" description="WD" evidence="1">
    <location>
        <begin position="119"/>
        <end position="160"/>
    </location>
</feature>
<dbReference type="SUPFAM" id="SSF50960">
    <property type="entry name" value="TolB, C-terminal domain"/>
    <property type="match status" value="1"/>
</dbReference>
<evidence type="ECO:0000256" key="1">
    <source>
        <dbReference type="PROSITE-ProRule" id="PRU00221"/>
    </source>
</evidence>
<dbReference type="InterPro" id="IPR001680">
    <property type="entry name" value="WD40_rpt"/>
</dbReference>
<comment type="caution">
    <text evidence="3">The sequence shown here is derived from an EMBL/GenBank/DDBJ whole genome shotgun (WGS) entry which is preliminary data.</text>
</comment>
<sequence>MQNKIAQDQSSMYTFRRDKGEGDIKSTERSKPSTNSGVTPIELLPVISFGPFHLLQTAIALQSVSKMLLFVFASDVPSPSCVENTLHFSGDGSVLVVKLMTGSQDIENGDIVSDPLVNSHASPESVTTIAFSHDKSFIASRYDDGSIKIWDITQQYLISKGANPSQVRFTENGRIVSCWENVLSGHGTKITSPA</sequence>
<dbReference type="PROSITE" id="PS50294">
    <property type="entry name" value="WD_REPEATS_REGION"/>
    <property type="match status" value="1"/>
</dbReference>
<dbReference type="PROSITE" id="PS50082">
    <property type="entry name" value="WD_REPEATS_2"/>
    <property type="match status" value="1"/>
</dbReference>
<feature type="compositionally biased region" description="Polar residues" evidence="2">
    <location>
        <begin position="1"/>
        <end position="13"/>
    </location>
</feature>
<keyword evidence="4" id="KW-1185">Reference proteome</keyword>
<dbReference type="Pfam" id="PF00400">
    <property type="entry name" value="WD40"/>
    <property type="match status" value="1"/>
</dbReference>
<evidence type="ECO:0000313" key="3">
    <source>
        <dbReference type="EMBL" id="PAV15850.1"/>
    </source>
</evidence>
<feature type="compositionally biased region" description="Basic and acidic residues" evidence="2">
    <location>
        <begin position="15"/>
        <end position="31"/>
    </location>
</feature>
<dbReference type="Proteomes" id="UP000217199">
    <property type="component" value="Unassembled WGS sequence"/>
</dbReference>
<accession>A0A286U8E6</accession>